<dbReference type="Gene3D" id="2.40.420.20">
    <property type="match status" value="1"/>
</dbReference>
<dbReference type="FunFam" id="2.40.30.170:FF:000010">
    <property type="entry name" value="Efflux RND transporter periplasmic adaptor subunit"/>
    <property type="match status" value="1"/>
</dbReference>
<dbReference type="PANTHER" id="PTHR30097:SF15">
    <property type="entry name" value="CATION EFFLUX SYSTEM PROTEIN CUSB"/>
    <property type="match status" value="1"/>
</dbReference>
<dbReference type="AlphaFoldDB" id="A0A4S3KFL5"/>
<comment type="similarity">
    <text evidence="1">Belongs to the membrane fusion protein (MFP) (TC 8.A.1) family.</text>
</comment>
<dbReference type="InterPro" id="IPR058649">
    <property type="entry name" value="CzcB_C"/>
</dbReference>
<evidence type="ECO:0000256" key="4">
    <source>
        <dbReference type="ARBA" id="ARBA00023065"/>
    </source>
</evidence>
<protein>
    <submittedName>
        <fullName evidence="10">Efflux transporter periplasmic adaptor subunit</fullName>
    </submittedName>
</protein>
<evidence type="ECO:0000256" key="5">
    <source>
        <dbReference type="SAM" id="MobiDB-lite"/>
    </source>
</evidence>
<feature type="domain" description="Heavy metal binding" evidence="6">
    <location>
        <begin position="51"/>
        <end position="76"/>
    </location>
</feature>
<reference evidence="10 11" key="1">
    <citation type="submission" date="2017-02" db="EMBL/GenBank/DDBJ databases">
        <title>Whole genome sequencing of Rhodanobacter lindaniclasticus DSM 17932.</title>
        <authorList>
            <person name="Kumar S."/>
            <person name="Patil P."/>
            <person name="Patil P.B."/>
        </authorList>
    </citation>
    <scope>NUCLEOTIDE SEQUENCE [LARGE SCALE GENOMIC DNA]</scope>
    <source>
        <strain evidence="10 11">DSM 17932</strain>
    </source>
</reference>
<evidence type="ECO:0000259" key="9">
    <source>
        <dbReference type="Pfam" id="PF25975"/>
    </source>
</evidence>
<keyword evidence="11" id="KW-1185">Reference proteome</keyword>
<dbReference type="Gene3D" id="6.10.140.730">
    <property type="match status" value="1"/>
</dbReference>
<dbReference type="Pfam" id="PF25919">
    <property type="entry name" value="BSH_CusB"/>
    <property type="match status" value="1"/>
</dbReference>
<dbReference type="PANTHER" id="PTHR30097">
    <property type="entry name" value="CATION EFFLUX SYSTEM PROTEIN CUSB"/>
    <property type="match status" value="1"/>
</dbReference>
<dbReference type="GO" id="GO:0046914">
    <property type="term" value="F:transition metal ion binding"/>
    <property type="evidence" value="ECO:0007669"/>
    <property type="project" value="TreeGrafter"/>
</dbReference>
<keyword evidence="2" id="KW-0813">Transport</keyword>
<dbReference type="SUPFAM" id="SSF111369">
    <property type="entry name" value="HlyD-like secretion proteins"/>
    <property type="match status" value="1"/>
</dbReference>
<dbReference type="Pfam" id="PF25954">
    <property type="entry name" value="Beta-barrel_RND_2"/>
    <property type="match status" value="1"/>
</dbReference>
<proteinExistence type="inferred from homology"/>
<evidence type="ECO:0000259" key="8">
    <source>
        <dbReference type="Pfam" id="PF25954"/>
    </source>
</evidence>
<feature type="domain" description="CzcB-like C-terminal circularly permuted SH3-like" evidence="9">
    <location>
        <begin position="333"/>
        <end position="391"/>
    </location>
</feature>
<dbReference type="EMBL" id="MWIO01000026">
    <property type="protein sequence ID" value="THD07367.1"/>
    <property type="molecule type" value="Genomic_DNA"/>
</dbReference>
<comment type="caution">
    <text evidence="10">The sequence shown here is derived from an EMBL/GenBank/DDBJ whole genome shotgun (WGS) entry which is preliminary data.</text>
</comment>
<dbReference type="Pfam" id="PF25975">
    <property type="entry name" value="CzcB_C"/>
    <property type="match status" value="1"/>
</dbReference>
<gene>
    <name evidence="10" type="ORF">B1991_08750</name>
</gene>
<evidence type="ECO:0000259" key="7">
    <source>
        <dbReference type="Pfam" id="PF25919"/>
    </source>
</evidence>
<sequence>MKRPLIVVAAVAAAAALLVAGYLGGRRQAAVAPSSTPASAAAADAAGKVLYWYDPMAPGQHFDKPGLSPMGMQMVPRYADGGGPDESVVRIDPTTVQNLGVRTVPVGRRVLSTTLQVPGTVTWNPREASAVSARVDAVVSQLHVRAPYTKVAAGEPLAELLAPQWSSALAEYDALQNAQSADAKALRHAARERLQVLGLTAADIRAARAAGPITLHAPQTGVVTTLEVLEGQRVGAGQTLMSLNGLATVWVEASLPQAVAGTVRDGTPVTVTLDALPGQVFHGSVETLLPDIDSATRTQRARIVLANPDGRLSPGMFATVQLQPAEGEAVPVVPSDALIATGAQTRVIVAEADGRFRPLAVRTGRSADGYTEILDGLHGGEQVVVSGQFLIDSEASLSGALERLGEGAAAPAAAASAAHPATPHDPHAGHAMPGGGQP</sequence>
<feature type="domain" description="CusB-like beta-barrel" evidence="8">
    <location>
        <begin position="248"/>
        <end position="325"/>
    </location>
</feature>
<dbReference type="Gene3D" id="2.40.30.170">
    <property type="match status" value="1"/>
</dbReference>
<feature type="domain" description="CusB-like barrel-sandwich hybrid" evidence="7">
    <location>
        <begin position="129"/>
        <end position="244"/>
    </location>
</feature>
<dbReference type="RefSeq" id="WP_136258343.1">
    <property type="nucleotide sequence ID" value="NZ_MWIO01000026.1"/>
</dbReference>
<evidence type="ECO:0000313" key="11">
    <source>
        <dbReference type="Proteomes" id="UP000306317"/>
    </source>
</evidence>
<dbReference type="InterPro" id="IPR058792">
    <property type="entry name" value="Beta-barrel_RND_2"/>
</dbReference>
<keyword evidence="4" id="KW-0406">Ion transport</keyword>
<dbReference type="InterPro" id="IPR051909">
    <property type="entry name" value="MFP_Cation_Efflux"/>
</dbReference>
<evidence type="ECO:0000256" key="3">
    <source>
        <dbReference type="ARBA" id="ARBA00022729"/>
    </source>
</evidence>
<dbReference type="GO" id="GO:0030288">
    <property type="term" value="C:outer membrane-bounded periplasmic space"/>
    <property type="evidence" value="ECO:0007669"/>
    <property type="project" value="TreeGrafter"/>
</dbReference>
<dbReference type="OrthoDB" id="9806939at2"/>
<evidence type="ECO:0000256" key="1">
    <source>
        <dbReference type="ARBA" id="ARBA00009477"/>
    </source>
</evidence>
<feature type="region of interest" description="Disordered" evidence="5">
    <location>
        <begin position="411"/>
        <end position="438"/>
    </location>
</feature>
<dbReference type="InterPro" id="IPR045800">
    <property type="entry name" value="HMBD"/>
</dbReference>
<dbReference type="GO" id="GO:0022857">
    <property type="term" value="F:transmembrane transporter activity"/>
    <property type="evidence" value="ECO:0007669"/>
    <property type="project" value="InterPro"/>
</dbReference>
<dbReference type="FunFam" id="2.40.420.20:FF:000003">
    <property type="entry name" value="Cation efflux system protein cusB"/>
    <property type="match status" value="1"/>
</dbReference>
<accession>A0A4S3KFL5</accession>
<dbReference type="InterPro" id="IPR006143">
    <property type="entry name" value="RND_pump_MFP"/>
</dbReference>
<dbReference type="GO" id="GO:0016020">
    <property type="term" value="C:membrane"/>
    <property type="evidence" value="ECO:0007669"/>
    <property type="project" value="InterPro"/>
</dbReference>
<name>A0A4S3KFL5_9GAMM</name>
<dbReference type="NCBIfam" id="TIGR01730">
    <property type="entry name" value="RND_mfp"/>
    <property type="match status" value="1"/>
</dbReference>
<dbReference type="Pfam" id="PF19335">
    <property type="entry name" value="HMBD"/>
    <property type="match status" value="1"/>
</dbReference>
<evidence type="ECO:0000256" key="2">
    <source>
        <dbReference type="ARBA" id="ARBA00022448"/>
    </source>
</evidence>
<feature type="compositionally biased region" description="Low complexity" evidence="5">
    <location>
        <begin position="411"/>
        <end position="421"/>
    </location>
</feature>
<organism evidence="10 11">
    <name type="scientific">Rhodanobacter lindaniclasticus</name>
    <dbReference type="NCBI Taxonomy" id="75310"/>
    <lineage>
        <taxon>Bacteria</taxon>
        <taxon>Pseudomonadati</taxon>
        <taxon>Pseudomonadota</taxon>
        <taxon>Gammaproteobacteria</taxon>
        <taxon>Lysobacterales</taxon>
        <taxon>Rhodanobacteraceae</taxon>
        <taxon>Rhodanobacter</taxon>
    </lineage>
</organism>
<evidence type="ECO:0000259" key="6">
    <source>
        <dbReference type="Pfam" id="PF19335"/>
    </source>
</evidence>
<evidence type="ECO:0000313" key="10">
    <source>
        <dbReference type="EMBL" id="THD07367.1"/>
    </source>
</evidence>
<dbReference type="InterPro" id="IPR058790">
    <property type="entry name" value="BSH_CusB"/>
</dbReference>
<dbReference type="Proteomes" id="UP000306317">
    <property type="component" value="Unassembled WGS sequence"/>
</dbReference>
<keyword evidence="3" id="KW-0732">Signal</keyword>
<dbReference type="GO" id="GO:0015679">
    <property type="term" value="P:plasma membrane copper ion transport"/>
    <property type="evidence" value="ECO:0007669"/>
    <property type="project" value="TreeGrafter"/>
</dbReference>
<dbReference type="GO" id="GO:0060003">
    <property type="term" value="P:copper ion export"/>
    <property type="evidence" value="ECO:0007669"/>
    <property type="project" value="TreeGrafter"/>
</dbReference>